<dbReference type="GeneID" id="17258517"/>
<evidence type="ECO:0008006" key="3">
    <source>
        <dbReference type="Google" id="ProtNLM"/>
    </source>
</evidence>
<organism evidence="1 2">
    <name type="scientific">Emiliania huxleyi (strain CCMP1516)</name>
    <dbReference type="NCBI Taxonomy" id="280463"/>
    <lineage>
        <taxon>Eukaryota</taxon>
        <taxon>Haptista</taxon>
        <taxon>Haptophyta</taxon>
        <taxon>Prymnesiophyceae</taxon>
        <taxon>Isochrysidales</taxon>
        <taxon>Noelaerhabdaceae</taxon>
        <taxon>Emiliania</taxon>
    </lineage>
</organism>
<dbReference type="HOGENOM" id="CLU_351068_0_0_1"/>
<keyword evidence="2" id="KW-1185">Reference proteome</keyword>
<evidence type="ECO:0000313" key="1">
    <source>
        <dbReference type="EnsemblProtists" id="EOD12332"/>
    </source>
</evidence>
<sequence length="698" mass="75135">MATPPPPACPHPTRSYIDEKKARYKSEHIRAMKAPIKAGAQERAATAALAVNGGGSQPVPVAYGLYRGFYKQFHAEVLDTKKELPFSHLSGTSGGFLAVATYSYSALPGHQVLDTGRETEPAKITKAAIENPPTPSCGQMGYVASQLGLGSGLCSVFFSAIPVLVGVFVSASVGVCARAVTCGKCVGGGCWPFANTVSSWFIAFFYNYFVGRIGAPKHDTPTGLGKNKYTASVDGVQAQIAALATDGVVVTKEDFNIPRGLAPTPLATFGMARPTGVSYRNFEAPFDKWSTEAKNEWLCKRDSPPTHGATAASIAKQHRDQSAGHQCLVPWLATPDSVWTPYHGCTMQFGCQWPFEPWPRPANPKDIRFASIPPGQVLNVEYVRPPACLPCAPLSSGSRAFHRVVTRSKLSIEALMAASGDFAAMPITTIPALFCFDTFAQRYTTYTTSEEDGTKSLDYADGGVVDTPAVCGAVSQGATKIVSVISFPDALKSGKGPFVATEGEPCTWKVDPDSAYIQFVAQYFGQGPYSSGAVAPLGAPGMLNQIFANQNDQCDDLFQSLMEQFQRKQEKGEALVAYLKDDVPVVENAFWGIDGGRCVANFAVILYTLPTNWARELKKHTKVDVFPMPQSRRKGGGADLTKPTWRKAGSFPYSGFAGNGPAIYYTPEEVNLYGYLGDWIVSSEWDNGLKDCCDLHPL</sequence>
<dbReference type="PaxDb" id="2903-EOD12332"/>
<evidence type="ECO:0000313" key="2">
    <source>
        <dbReference type="Proteomes" id="UP000013827"/>
    </source>
</evidence>
<dbReference type="AlphaFoldDB" id="A0A0D3IM47"/>
<reference evidence="1" key="2">
    <citation type="submission" date="2024-10" db="UniProtKB">
        <authorList>
            <consortium name="EnsemblProtists"/>
        </authorList>
    </citation>
    <scope>IDENTIFICATION</scope>
</reference>
<reference evidence="2" key="1">
    <citation type="journal article" date="2013" name="Nature">
        <title>Pan genome of the phytoplankton Emiliania underpins its global distribution.</title>
        <authorList>
            <person name="Read B.A."/>
            <person name="Kegel J."/>
            <person name="Klute M.J."/>
            <person name="Kuo A."/>
            <person name="Lefebvre S.C."/>
            <person name="Maumus F."/>
            <person name="Mayer C."/>
            <person name="Miller J."/>
            <person name="Monier A."/>
            <person name="Salamov A."/>
            <person name="Young J."/>
            <person name="Aguilar M."/>
            <person name="Claverie J.M."/>
            <person name="Frickenhaus S."/>
            <person name="Gonzalez K."/>
            <person name="Herman E.K."/>
            <person name="Lin Y.C."/>
            <person name="Napier J."/>
            <person name="Ogata H."/>
            <person name="Sarno A.F."/>
            <person name="Shmutz J."/>
            <person name="Schroeder D."/>
            <person name="de Vargas C."/>
            <person name="Verret F."/>
            <person name="von Dassow P."/>
            <person name="Valentin K."/>
            <person name="Van de Peer Y."/>
            <person name="Wheeler G."/>
            <person name="Dacks J.B."/>
            <person name="Delwiche C.F."/>
            <person name="Dyhrman S.T."/>
            <person name="Glockner G."/>
            <person name="John U."/>
            <person name="Richards T."/>
            <person name="Worden A.Z."/>
            <person name="Zhang X."/>
            <person name="Grigoriev I.V."/>
            <person name="Allen A.E."/>
            <person name="Bidle K."/>
            <person name="Borodovsky M."/>
            <person name="Bowler C."/>
            <person name="Brownlee C."/>
            <person name="Cock J.M."/>
            <person name="Elias M."/>
            <person name="Gladyshev V.N."/>
            <person name="Groth M."/>
            <person name="Guda C."/>
            <person name="Hadaegh A."/>
            <person name="Iglesias-Rodriguez M.D."/>
            <person name="Jenkins J."/>
            <person name="Jones B.M."/>
            <person name="Lawson T."/>
            <person name="Leese F."/>
            <person name="Lindquist E."/>
            <person name="Lobanov A."/>
            <person name="Lomsadze A."/>
            <person name="Malik S.B."/>
            <person name="Marsh M.E."/>
            <person name="Mackinder L."/>
            <person name="Mock T."/>
            <person name="Mueller-Roeber B."/>
            <person name="Pagarete A."/>
            <person name="Parker M."/>
            <person name="Probert I."/>
            <person name="Quesneville H."/>
            <person name="Raines C."/>
            <person name="Rensing S.A."/>
            <person name="Riano-Pachon D.M."/>
            <person name="Richier S."/>
            <person name="Rokitta S."/>
            <person name="Shiraiwa Y."/>
            <person name="Soanes D.M."/>
            <person name="van der Giezen M."/>
            <person name="Wahlund T.M."/>
            <person name="Williams B."/>
            <person name="Wilson W."/>
            <person name="Wolfe G."/>
            <person name="Wurch L.L."/>
        </authorList>
    </citation>
    <scope>NUCLEOTIDE SEQUENCE</scope>
</reference>
<accession>A0A0D3IM47</accession>
<proteinExistence type="predicted"/>
<dbReference type="RefSeq" id="XP_005764761.1">
    <property type="nucleotide sequence ID" value="XM_005764704.1"/>
</dbReference>
<protein>
    <recommendedName>
        <fullName evidence="3">PNPLA domain-containing protein</fullName>
    </recommendedName>
</protein>
<dbReference type="Proteomes" id="UP000013827">
    <property type="component" value="Unassembled WGS sequence"/>
</dbReference>
<name>A0A0D3IM47_EMIH1</name>
<dbReference type="EnsemblProtists" id="EOD12332">
    <property type="protein sequence ID" value="EOD12332"/>
    <property type="gene ID" value="EMIHUDRAFT_437330"/>
</dbReference>
<dbReference type="KEGG" id="ehx:EMIHUDRAFT_437330"/>